<dbReference type="EMBL" id="CATZBU010000002">
    <property type="protein sequence ID" value="CAJ0783280.1"/>
    <property type="molecule type" value="Genomic_DNA"/>
</dbReference>
<evidence type="ECO:0000313" key="2">
    <source>
        <dbReference type="Proteomes" id="UP001189813"/>
    </source>
</evidence>
<name>A0ABM9J5H3_9RALS</name>
<comment type="caution">
    <text evidence="1">The sequence shown here is derived from an EMBL/GenBank/DDBJ whole genome shotgun (WGS) entry which is preliminary data.</text>
</comment>
<keyword evidence="2" id="KW-1185">Reference proteome</keyword>
<dbReference type="Pfam" id="PF20461">
    <property type="entry name" value="DUF6714"/>
    <property type="match status" value="1"/>
</dbReference>
<proteinExistence type="predicted"/>
<dbReference type="RefSeq" id="WP_316664468.1">
    <property type="nucleotide sequence ID" value="NZ_CATZBU010000002.1"/>
</dbReference>
<evidence type="ECO:0000313" key="1">
    <source>
        <dbReference type="EMBL" id="CAJ0783280.1"/>
    </source>
</evidence>
<gene>
    <name evidence="1" type="ORF">LMG19083_01021</name>
</gene>
<sequence>MEKQKLEEAIVAAFADVEAPPDWALVRSREGSEPAEVEAIFRGVKDWRNLHVFKMDQDAVLSFLSDEAFRYYIQAFMIYDLKGEIHYNNVVFHLTFGLQDQSAAEPLNPRRYGSRTLRDVAVYRNSMFSPAQAGAIVEYLKSKLAAEEPDGFDAPAIRQALDNYWLARAELPAA</sequence>
<reference evidence="1 2" key="1">
    <citation type="submission" date="2023-07" db="EMBL/GenBank/DDBJ databases">
        <authorList>
            <person name="Peeters C."/>
        </authorList>
    </citation>
    <scope>NUCLEOTIDE SEQUENCE [LARGE SCALE GENOMIC DNA]</scope>
    <source>
        <strain evidence="1 2">LMG 19083</strain>
    </source>
</reference>
<dbReference type="Proteomes" id="UP001189813">
    <property type="component" value="Unassembled WGS sequence"/>
</dbReference>
<protein>
    <submittedName>
        <fullName evidence="1">Uncharacterized protein</fullName>
    </submittedName>
</protein>
<accession>A0ABM9J5H3</accession>
<dbReference type="InterPro" id="IPR046560">
    <property type="entry name" value="DUF6714"/>
</dbReference>
<organism evidence="1 2">
    <name type="scientific">Ralstonia psammae</name>
    <dbReference type="NCBI Taxonomy" id="3058598"/>
    <lineage>
        <taxon>Bacteria</taxon>
        <taxon>Pseudomonadati</taxon>
        <taxon>Pseudomonadota</taxon>
        <taxon>Betaproteobacteria</taxon>
        <taxon>Burkholderiales</taxon>
        <taxon>Burkholderiaceae</taxon>
        <taxon>Ralstonia</taxon>
    </lineage>
</organism>